<dbReference type="AlphaFoldDB" id="G4YF22"/>
<keyword evidence="3" id="KW-1185">Reference proteome</keyword>
<dbReference type="GeneID" id="20654370"/>
<dbReference type="RefSeq" id="XP_009514880.1">
    <property type="nucleotide sequence ID" value="XM_009516585.1"/>
</dbReference>
<dbReference type="KEGG" id="psoj:PHYSODRAFT_473580"/>
<feature type="region of interest" description="Disordered" evidence="1">
    <location>
        <begin position="1"/>
        <end position="44"/>
    </location>
</feature>
<dbReference type="EMBL" id="JH159151">
    <property type="protein sequence ID" value="EGZ27605.1"/>
    <property type="molecule type" value="Genomic_DNA"/>
</dbReference>
<accession>G4YF22</accession>
<gene>
    <name evidence="2" type="ORF">PHYSODRAFT_473580</name>
</gene>
<dbReference type="Proteomes" id="UP000002640">
    <property type="component" value="Unassembled WGS sequence"/>
</dbReference>
<feature type="compositionally biased region" description="Polar residues" evidence="1">
    <location>
        <begin position="1"/>
        <end position="12"/>
    </location>
</feature>
<protein>
    <submittedName>
        <fullName evidence="2">Uncharacterized protein</fullName>
    </submittedName>
</protein>
<organism evidence="2 3">
    <name type="scientific">Phytophthora sojae (strain P6497)</name>
    <name type="common">Soybean stem and root rot agent</name>
    <name type="synonym">Phytophthora megasperma f. sp. glycines</name>
    <dbReference type="NCBI Taxonomy" id="1094619"/>
    <lineage>
        <taxon>Eukaryota</taxon>
        <taxon>Sar</taxon>
        <taxon>Stramenopiles</taxon>
        <taxon>Oomycota</taxon>
        <taxon>Peronosporomycetes</taxon>
        <taxon>Peronosporales</taxon>
        <taxon>Peronosporaceae</taxon>
        <taxon>Phytophthora</taxon>
    </lineage>
</organism>
<sequence>MSSCDKVSSSTKPDTESRVRQVDVVRVPKPPSQGKSRSTPKQLRQTTISLKADRLAVHKYPTELAVSLDQFLIWARNTSNLKRVMEMLSKYPVQLEGAYLRARKIDCHREIVRPADYMHTFVIPQDLALSTQAATTTTRKEKQPIVLDEKAKKQGLVLDVVLAIDPKLWISFRVLVVAACIDRARSCGITNVCM</sequence>
<feature type="compositionally biased region" description="Polar residues" evidence="1">
    <location>
        <begin position="33"/>
        <end position="44"/>
    </location>
</feature>
<name>G4YF22_PHYSP</name>
<evidence type="ECO:0000313" key="2">
    <source>
        <dbReference type="EMBL" id="EGZ27605.1"/>
    </source>
</evidence>
<reference evidence="2 3" key="1">
    <citation type="journal article" date="2006" name="Science">
        <title>Phytophthora genome sequences uncover evolutionary origins and mechanisms of pathogenesis.</title>
        <authorList>
            <person name="Tyler B.M."/>
            <person name="Tripathy S."/>
            <person name="Zhang X."/>
            <person name="Dehal P."/>
            <person name="Jiang R.H."/>
            <person name="Aerts A."/>
            <person name="Arredondo F.D."/>
            <person name="Baxter L."/>
            <person name="Bensasson D."/>
            <person name="Beynon J.L."/>
            <person name="Chapman J."/>
            <person name="Damasceno C.M."/>
            <person name="Dorrance A.E."/>
            <person name="Dou D."/>
            <person name="Dickerman A.W."/>
            <person name="Dubchak I.L."/>
            <person name="Garbelotto M."/>
            <person name="Gijzen M."/>
            <person name="Gordon S.G."/>
            <person name="Govers F."/>
            <person name="Grunwald N.J."/>
            <person name="Huang W."/>
            <person name="Ivors K.L."/>
            <person name="Jones R.W."/>
            <person name="Kamoun S."/>
            <person name="Krampis K."/>
            <person name="Lamour K.H."/>
            <person name="Lee M.K."/>
            <person name="McDonald W.H."/>
            <person name="Medina M."/>
            <person name="Meijer H.J."/>
            <person name="Nordberg E.K."/>
            <person name="Maclean D.J."/>
            <person name="Ospina-Giraldo M.D."/>
            <person name="Morris P.F."/>
            <person name="Phuntumart V."/>
            <person name="Putnam N.H."/>
            <person name="Rash S."/>
            <person name="Rose J.K."/>
            <person name="Sakihama Y."/>
            <person name="Salamov A.A."/>
            <person name="Savidor A."/>
            <person name="Scheuring C.F."/>
            <person name="Smith B.M."/>
            <person name="Sobral B.W."/>
            <person name="Terry A."/>
            <person name="Torto-Alalibo T.A."/>
            <person name="Win J."/>
            <person name="Xu Z."/>
            <person name="Zhang H."/>
            <person name="Grigoriev I.V."/>
            <person name="Rokhsar D.S."/>
            <person name="Boore J.L."/>
        </authorList>
    </citation>
    <scope>NUCLEOTIDE SEQUENCE [LARGE SCALE GENOMIC DNA]</scope>
    <source>
        <strain evidence="2 3">P6497</strain>
    </source>
</reference>
<evidence type="ECO:0000256" key="1">
    <source>
        <dbReference type="SAM" id="MobiDB-lite"/>
    </source>
</evidence>
<proteinExistence type="predicted"/>
<evidence type="ECO:0000313" key="3">
    <source>
        <dbReference type="Proteomes" id="UP000002640"/>
    </source>
</evidence>
<dbReference type="InParanoid" id="G4YF22"/>
<feature type="compositionally biased region" description="Basic and acidic residues" evidence="1">
    <location>
        <begin position="13"/>
        <end position="23"/>
    </location>
</feature>
<dbReference type="OMA" id="KIDCHRE"/>